<name>A0ABN2MDS2_9MICO</name>
<keyword evidence="2" id="KW-1133">Transmembrane helix</keyword>
<feature type="transmembrane region" description="Helical" evidence="2">
    <location>
        <begin position="20"/>
        <end position="40"/>
    </location>
</feature>
<dbReference type="EMBL" id="BAAANK010000001">
    <property type="protein sequence ID" value="GAA1822649.1"/>
    <property type="molecule type" value="Genomic_DNA"/>
</dbReference>
<keyword evidence="2" id="KW-0472">Membrane</keyword>
<proteinExistence type="predicted"/>
<sequence>MAEALASGWFGAITSDLEVALWFLMTGFFGLVAGFAITALEHVGRMPWSVSIGLLLIALIGVGTAPVSGFLLVGVVAVIAIVQSARRNSRRASAAPVPSGEPVETAGPSASERPLHEYRSHPGRTQA</sequence>
<dbReference type="Proteomes" id="UP001501746">
    <property type="component" value="Unassembled WGS sequence"/>
</dbReference>
<evidence type="ECO:0000256" key="2">
    <source>
        <dbReference type="SAM" id="Phobius"/>
    </source>
</evidence>
<keyword evidence="2" id="KW-0812">Transmembrane</keyword>
<feature type="region of interest" description="Disordered" evidence="1">
    <location>
        <begin position="86"/>
        <end position="127"/>
    </location>
</feature>
<evidence type="ECO:0000313" key="3">
    <source>
        <dbReference type="EMBL" id="GAA1822649.1"/>
    </source>
</evidence>
<keyword evidence="4" id="KW-1185">Reference proteome</keyword>
<feature type="compositionally biased region" description="Low complexity" evidence="1">
    <location>
        <begin position="86"/>
        <end position="95"/>
    </location>
</feature>
<dbReference type="InterPro" id="IPR045590">
    <property type="entry name" value="DUF6463"/>
</dbReference>
<feature type="transmembrane region" description="Helical" evidence="2">
    <location>
        <begin position="52"/>
        <end position="82"/>
    </location>
</feature>
<dbReference type="Pfam" id="PF20064">
    <property type="entry name" value="DUF6463"/>
    <property type="match status" value="1"/>
</dbReference>
<organism evidence="3 4">
    <name type="scientific">Agromyces salentinus</name>
    <dbReference type="NCBI Taxonomy" id="269421"/>
    <lineage>
        <taxon>Bacteria</taxon>
        <taxon>Bacillati</taxon>
        <taxon>Actinomycetota</taxon>
        <taxon>Actinomycetes</taxon>
        <taxon>Micrococcales</taxon>
        <taxon>Microbacteriaceae</taxon>
        <taxon>Agromyces</taxon>
    </lineage>
</organism>
<accession>A0ABN2MDS2</accession>
<gene>
    <name evidence="3" type="ORF">GCM10009750_01330</name>
</gene>
<reference evidence="3 4" key="1">
    <citation type="journal article" date="2019" name="Int. J. Syst. Evol. Microbiol.">
        <title>The Global Catalogue of Microorganisms (GCM) 10K type strain sequencing project: providing services to taxonomists for standard genome sequencing and annotation.</title>
        <authorList>
            <consortium name="The Broad Institute Genomics Platform"/>
            <consortium name="The Broad Institute Genome Sequencing Center for Infectious Disease"/>
            <person name="Wu L."/>
            <person name="Ma J."/>
        </authorList>
    </citation>
    <scope>NUCLEOTIDE SEQUENCE [LARGE SCALE GENOMIC DNA]</scope>
    <source>
        <strain evidence="3 4">JCM 14323</strain>
    </source>
</reference>
<evidence type="ECO:0000313" key="4">
    <source>
        <dbReference type="Proteomes" id="UP001501746"/>
    </source>
</evidence>
<comment type="caution">
    <text evidence="3">The sequence shown here is derived from an EMBL/GenBank/DDBJ whole genome shotgun (WGS) entry which is preliminary data.</text>
</comment>
<evidence type="ECO:0000256" key="1">
    <source>
        <dbReference type="SAM" id="MobiDB-lite"/>
    </source>
</evidence>
<protein>
    <submittedName>
        <fullName evidence="3">Uncharacterized protein</fullName>
    </submittedName>
</protein>